<dbReference type="CDD" id="cd01007">
    <property type="entry name" value="PBP2_BvgS_HisK_like"/>
    <property type="match status" value="1"/>
</dbReference>
<evidence type="ECO:0000256" key="4">
    <source>
        <dbReference type="SAM" id="SignalP"/>
    </source>
</evidence>
<dbReference type="InterPro" id="IPR001633">
    <property type="entry name" value="EAL_dom"/>
</dbReference>
<dbReference type="SUPFAM" id="SSF141868">
    <property type="entry name" value="EAL domain-like"/>
    <property type="match status" value="1"/>
</dbReference>
<keyword evidence="4" id="KW-0732">Signal</keyword>
<dbReference type="CDD" id="cd01949">
    <property type="entry name" value="GGDEF"/>
    <property type="match status" value="1"/>
</dbReference>
<feature type="transmembrane region" description="Helical" evidence="3">
    <location>
        <begin position="286"/>
        <end position="308"/>
    </location>
</feature>
<dbReference type="InterPro" id="IPR035919">
    <property type="entry name" value="EAL_sf"/>
</dbReference>
<dbReference type="FunFam" id="3.30.70.270:FF:000001">
    <property type="entry name" value="Diguanylate cyclase domain protein"/>
    <property type="match status" value="1"/>
</dbReference>
<protein>
    <submittedName>
        <fullName evidence="7">Diguanylate cyclase</fullName>
    </submittedName>
</protein>
<evidence type="ECO:0000256" key="1">
    <source>
        <dbReference type="ARBA" id="ARBA00001946"/>
    </source>
</evidence>
<feature type="signal peptide" evidence="4">
    <location>
        <begin position="1"/>
        <end position="33"/>
    </location>
</feature>
<dbReference type="AlphaFoldDB" id="A0A317CNC1"/>
<dbReference type="Gene3D" id="3.40.190.10">
    <property type="entry name" value="Periplasmic binding protein-like II"/>
    <property type="match status" value="2"/>
</dbReference>
<sequence>MIRFKLFPGSLKKVTHLVTLALMCLLLSPPSMAKSQQLVNTLSPSERQWLINNPVIKLGIDRAFPPFGSITENNEYVGFTADYMKLISERLGIEFDVFKDAPWNETISLAKSGGIDMIAGLVNTVERQNYLDFSPTYIKTPTIIINDGLKNGYPGDIRNLENKIVAVEKGSFVSDMLSKEYPSITQIQVKNTELALSMVARNKADAYIGNAATASFIIKQMGLNNLFYAGTTPYSSNHSIGVVKNNPMLTSVMNKALASIDQETHDSIANKWFGMQVRPHIQRSTAIGLATLALLALALSAFWINTLYRTKKALRLSERKIRQQANVDSLTGLINRRHMLEVLNYEINKPKGSGSEFALLFLDLDEFKEINDTLGHSIGDELLKSVSERLRRCVRINDTVSRLGGDEFIIILKEVHKKADIERIAQSVCDTLNKEFMIQDHQITVSTSIGITQFPKDAATADDLLINADQAMYAGKHNGGDGYSFFDDSMRQAMIERNQTLRDLKLAVPGNQFELHYQPILDLDSGKITKAEALIRWRHPTRGLISPEIFIQLAEESGQIIEIGEWVFREAAKQAAIWQQSYSPTFQISINTSPLQYRDNGIDINSWCHYLEQLGLTGQAIIVEITEGLLMESSSAVKEKLWHLRDAGIEVAIDDFGTGYSSLSYLRKFDIDYLKIDQSFVSNLSADSEDIALCEAIIVMAHKLGCDVVAEGVEEKDQSQLLKNAGCDFGQGYLFSKPLSASDFTLLLNSPNRPNDSYKDSIDTSPKTKRATPVSAAL</sequence>
<dbReference type="PANTHER" id="PTHR44757:SF2">
    <property type="entry name" value="BIOFILM ARCHITECTURE MAINTENANCE PROTEIN MBAA"/>
    <property type="match status" value="1"/>
</dbReference>
<dbReference type="NCBIfam" id="TIGR00254">
    <property type="entry name" value="GGDEF"/>
    <property type="match status" value="1"/>
</dbReference>
<dbReference type="Pfam" id="PF00990">
    <property type="entry name" value="GGDEF"/>
    <property type="match status" value="1"/>
</dbReference>
<dbReference type="SUPFAM" id="SSF55073">
    <property type="entry name" value="Nucleotide cyclase"/>
    <property type="match status" value="1"/>
</dbReference>
<evidence type="ECO:0000259" key="6">
    <source>
        <dbReference type="PROSITE" id="PS50887"/>
    </source>
</evidence>
<dbReference type="EMBL" id="QGKM01000008">
    <property type="protein sequence ID" value="PWQ99819.1"/>
    <property type="molecule type" value="Genomic_DNA"/>
</dbReference>
<reference evidence="7 8" key="1">
    <citation type="submission" date="2018-05" db="EMBL/GenBank/DDBJ databases">
        <title>Leucothrix arctica sp. nov., isolated from Arctic seawater.</title>
        <authorList>
            <person name="Choi A."/>
            <person name="Baek K."/>
        </authorList>
    </citation>
    <scope>NUCLEOTIDE SEQUENCE [LARGE SCALE GENOMIC DNA]</scope>
    <source>
        <strain evidence="7 8">JCM 18388</strain>
    </source>
</reference>
<evidence type="ECO:0000259" key="5">
    <source>
        <dbReference type="PROSITE" id="PS50883"/>
    </source>
</evidence>
<dbReference type="SUPFAM" id="SSF53850">
    <property type="entry name" value="Periplasmic binding protein-like II"/>
    <property type="match status" value="1"/>
</dbReference>
<feature type="domain" description="EAL" evidence="5">
    <location>
        <begin position="497"/>
        <end position="752"/>
    </location>
</feature>
<feature type="domain" description="GGDEF" evidence="6">
    <location>
        <begin position="355"/>
        <end position="488"/>
    </location>
</feature>
<keyword evidence="3" id="KW-0812">Transmembrane</keyword>
<dbReference type="InterPro" id="IPR052155">
    <property type="entry name" value="Biofilm_reg_signaling"/>
</dbReference>
<dbReference type="InterPro" id="IPR001638">
    <property type="entry name" value="Solute-binding_3/MltF_N"/>
</dbReference>
<dbReference type="SMART" id="SM00062">
    <property type="entry name" value="PBPb"/>
    <property type="match status" value="1"/>
</dbReference>
<dbReference type="PANTHER" id="PTHR44757">
    <property type="entry name" value="DIGUANYLATE CYCLASE DGCP"/>
    <property type="match status" value="1"/>
</dbReference>
<dbReference type="Gene3D" id="3.20.20.450">
    <property type="entry name" value="EAL domain"/>
    <property type="match status" value="1"/>
</dbReference>
<dbReference type="SMART" id="SM00267">
    <property type="entry name" value="GGDEF"/>
    <property type="match status" value="1"/>
</dbReference>
<comment type="cofactor">
    <cofactor evidence="1">
        <name>Mg(2+)</name>
        <dbReference type="ChEBI" id="CHEBI:18420"/>
    </cofactor>
</comment>
<accession>A0A317CNC1</accession>
<dbReference type="RefSeq" id="WP_109836552.1">
    <property type="nucleotide sequence ID" value="NZ_QGKM01000008.1"/>
</dbReference>
<evidence type="ECO:0000313" key="8">
    <source>
        <dbReference type="Proteomes" id="UP000245539"/>
    </source>
</evidence>
<dbReference type="InterPro" id="IPR029787">
    <property type="entry name" value="Nucleotide_cyclase"/>
</dbReference>
<dbReference type="CDD" id="cd01948">
    <property type="entry name" value="EAL"/>
    <property type="match status" value="1"/>
</dbReference>
<evidence type="ECO:0000256" key="3">
    <source>
        <dbReference type="SAM" id="Phobius"/>
    </source>
</evidence>
<dbReference type="InterPro" id="IPR000160">
    <property type="entry name" value="GGDEF_dom"/>
</dbReference>
<keyword evidence="3" id="KW-0472">Membrane</keyword>
<proteinExistence type="predicted"/>
<name>A0A317CNC1_9GAMM</name>
<dbReference type="GO" id="GO:0003824">
    <property type="term" value="F:catalytic activity"/>
    <property type="evidence" value="ECO:0007669"/>
    <property type="project" value="UniProtKB-ARBA"/>
</dbReference>
<dbReference type="SMART" id="SM00052">
    <property type="entry name" value="EAL"/>
    <property type="match status" value="1"/>
</dbReference>
<organism evidence="7 8">
    <name type="scientific">Leucothrix pacifica</name>
    <dbReference type="NCBI Taxonomy" id="1247513"/>
    <lineage>
        <taxon>Bacteria</taxon>
        <taxon>Pseudomonadati</taxon>
        <taxon>Pseudomonadota</taxon>
        <taxon>Gammaproteobacteria</taxon>
        <taxon>Thiotrichales</taxon>
        <taxon>Thiotrichaceae</taxon>
        <taxon>Leucothrix</taxon>
    </lineage>
</organism>
<evidence type="ECO:0000256" key="2">
    <source>
        <dbReference type="SAM" id="MobiDB-lite"/>
    </source>
</evidence>
<dbReference type="Gene3D" id="3.30.70.270">
    <property type="match status" value="1"/>
</dbReference>
<comment type="caution">
    <text evidence="7">The sequence shown here is derived from an EMBL/GenBank/DDBJ whole genome shotgun (WGS) entry which is preliminary data.</text>
</comment>
<keyword evidence="3" id="KW-1133">Transmembrane helix</keyword>
<dbReference type="Pfam" id="PF00497">
    <property type="entry name" value="SBP_bac_3"/>
    <property type="match status" value="1"/>
</dbReference>
<dbReference type="Proteomes" id="UP000245539">
    <property type="component" value="Unassembled WGS sequence"/>
</dbReference>
<dbReference type="InterPro" id="IPR043128">
    <property type="entry name" value="Rev_trsase/Diguanyl_cyclase"/>
</dbReference>
<dbReference type="OrthoDB" id="9813913at2"/>
<feature type="region of interest" description="Disordered" evidence="2">
    <location>
        <begin position="755"/>
        <end position="778"/>
    </location>
</feature>
<keyword evidence="8" id="KW-1185">Reference proteome</keyword>
<dbReference type="PROSITE" id="PS50887">
    <property type="entry name" value="GGDEF"/>
    <property type="match status" value="1"/>
</dbReference>
<gene>
    <name evidence="7" type="ORF">DKW60_04920</name>
</gene>
<dbReference type="PROSITE" id="PS50883">
    <property type="entry name" value="EAL"/>
    <property type="match status" value="1"/>
</dbReference>
<dbReference type="Pfam" id="PF00563">
    <property type="entry name" value="EAL"/>
    <property type="match status" value="1"/>
</dbReference>
<evidence type="ECO:0000313" key="7">
    <source>
        <dbReference type="EMBL" id="PWQ99819.1"/>
    </source>
</evidence>
<feature type="chain" id="PRO_5016251764" evidence="4">
    <location>
        <begin position="34"/>
        <end position="778"/>
    </location>
</feature>